<proteinExistence type="predicted"/>
<evidence type="ECO:0000313" key="2">
    <source>
        <dbReference type="EMBL" id="KES07386.1"/>
    </source>
</evidence>
<sequence>MRRWGTLEAVAVSPDRSPQPCPASPSTPSSCASSPSPRPSSPSCGEVCSSASCGCCWRACRPT</sequence>
<accession>A0A081XV13</accession>
<dbReference type="EMBL" id="JFCB01000006">
    <property type="protein sequence ID" value="KES07386.1"/>
    <property type="molecule type" value="Genomic_DNA"/>
</dbReference>
<dbReference type="AlphaFoldDB" id="A0A081XV13"/>
<dbReference type="Proteomes" id="UP000028341">
    <property type="component" value="Unassembled WGS sequence"/>
</dbReference>
<reference evidence="2 3" key="1">
    <citation type="submission" date="2014-02" db="EMBL/GenBank/DDBJ databases">
        <title>The genome announcement of Streptomyces toyocaensis NRRL15009.</title>
        <authorList>
            <person name="Hong H.-J."/>
            <person name="Kwun M.J."/>
        </authorList>
    </citation>
    <scope>NUCLEOTIDE SEQUENCE [LARGE SCALE GENOMIC DNA]</scope>
    <source>
        <strain evidence="2 3">NRRL 15009</strain>
    </source>
</reference>
<gene>
    <name evidence="2" type="ORF">BU52_10295</name>
</gene>
<feature type="region of interest" description="Disordered" evidence="1">
    <location>
        <begin position="1"/>
        <end position="50"/>
    </location>
</feature>
<name>A0A081XV13_STRTO</name>
<comment type="caution">
    <text evidence="2">The sequence shown here is derived from an EMBL/GenBank/DDBJ whole genome shotgun (WGS) entry which is preliminary data.</text>
</comment>
<feature type="compositionally biased region" description="Low complexity" evidence="1">
    <location>
        <begin position="26"/>
        <end position="35"/>
    </location>
</feature>
<evidence type="ECO:0000256" key="1">
    <source>
        <dbReference type="SAM" id="MobiDB-lite"/>
    </source>
</evidence>
<organism evidence="2 3">
    <name type="scientific">Streptomyces toyocaensis</name>
    <dbReference type="NCBI Taxonomy" id="55952"/>
    <lineage>
        <taxon>Bacteria</taxon>
        <taxon>Bacillati</taxon>
        <taxon>Actinomycetota</taxon>
        <taxon>Actinomycetes</taxon>
        <taxon>Kitasatosporales</taxon>
        <taxon>Streptomycetaceae</taxon>
        <taxon>Streptomyces</taxon>
    </lineage>
</organism>
<keyword evidence="3" id="KW-1185">Reference proteome</keyword>
<evidence type="ECO:0000313" key="3">
    <source>
        <dbReference type="Proteomes" id="UP000028341"/>
    </source>
</evidence>
<protein>
    <submittedName>
        <fullName evidence="2">Uncharacterized protein</fullName>
    </submittedName>
</protein>
<dbReference type="STRING" id="55952.BU52_10295"/>